<dbReference type="AlphaFoldDB" id="A0A0U9HS11"/>
<organism evidence="1 2">
    <name type="scientific">Klebsormidium nitens</name>
    <name type="common">Green alga</name>
    <name type="synonym">Ulothrix nitens</name>
    <dbReference type="NCBI Taxonomy" id="105231"/>
    <lineage>
        <taxon>Eukaryota</taxon>
        <taxon>Viridiplantae</taxon>
        <taxon>Streptophyta</taxon>
        <taxon>Klebsormidiophyceae</taxon>
        <taxon>Klebsormidiales</taxon>
        <taxon>Klebsormidiaceae</taxon>
        <taxon>Klebsormidium</taxon>
    </lineage>
</organism>
<dbReference type="EMBL" id="DF237062">
    <property type="protein sequence ID" value="GAQ82482.1"/>
    <property type="molecule type" value="Genomic_DNA"/>
</dbReference>
<keyword evidence="2" id="KW-1185">Reference proteome</keyword>
<proteinExistence type="predicted"/>
<name>A0A0U9HS11_KLENI</name>
<accession>A0A0U9HS11</accession>
<reference evidence="1 2" key="1">
    <citation type="journal article" date="2014" name="Nat. Commun.">
        <title>Klebsormidium flaccidum genome reveals primary factors for plant terrestrial adaptation.</title>
        <authorList>
            <person name="Hori K."/>
            <person name="Maruyama F."/>
            <person name="Fujisawa T."/>
            <person name="Togashi T."/>
            <person name="Yamamoto N."/>
            <person name="Seo M."/>
            <person name="Sato S."/>
            <person name="Yamada T."/>
            <person name="Mori H."/>
            <person name="Tajima N."/>
            <person name="Moriyama T."/>
            <person name="Ikeuchi M."/>
            <person name="Watanabe M."/>
            <person name="Wada H."/>
            <person name="Kobayashi K."/>
            <person name="Saito M."/>
            <person name="Masuda T."/>
            <person name="Sasaki-Sekimoto Y."/>
            <person name="Mashiguchi K."/>
            <person name="Awai K."/>
            <person name="Shimojima M."/>
            <person name="Masuda S."/>
            <person name="Iwai M."/>
            <person name="Nobusawa T."/>
            <person name="Narise T."/>
            <person name="Kondo S."/>
            <person name="Saito H."/>
            <person name="Sato R."/>
            <person name="Murakawa M."/>
            <person name="Ihara Y."/>
            <person name="Oshima-Yamada Y."/>
            <person name="Ohtaka K."/>
            <person name="Satoh M."/>
            <person name="Sonobe K."/>
            <person name="Ishii M."/>
            <person name="Ohtani R."/>
            <person name="Kanamori-Sato M."/>
            <person name="Honoki R."/>
            <person name="Miyazaki D."/>
            <person name="Mochizuki H."/>
            <person name="Umetsu J."/>
            <person name="Higashi K."/>
            <person name="Shibata D."/>
            <person name="Kamiya Y."/>
            <person name="Sato N."/>
            <person name="Nakamura Y."/>
            <person name="Tabata S."/>
            <person name="Ida S."/>
            <person name="Kurokawa K."/>
            <person name="Ohta H."/>
        </authorList>
    </citation>
    <scope>NUCLEOTIDE SEQUENCE [LARGE SCALE GENOMIC DNA]</scope>
    <source>
        <strain evidence="1 2">NIES-2285</strain>
    </source>
</reference>
<evidence type="ECO:0000313" key="2">
    <source>
        <dbReference type="Proteomes" id="UP000054558"/>
    </source>
</evidence>
<evidence type="ECO:0000313" key="1">
    <source>
        <dbReference type="EMBL" id="GAQ82482.1"/>
    </source>
</evidence>
<gene>
    <name evidence="1" type="ORF">KFL_001130010</name>
</gene>
<protein>
    <submittedName>
        <fullName evidence="1">Uncharacterized protein</fullName>
    </submittedName>
</protein>
<sequence>MGESDRRIGGEAVEIFGPVGLDIGGYALTRYTGGGQACNTRDCMLAGFEFTFPPGTILTDPANTGSGAGTVVVVFSTNGLPVNGAQIALSDASRKVLDYLAYATAGNVPRTTPASVGAAMGLTPDVITTQERGVEPVGMSVQRTGRTTWSTTIGPNTFGATYQNYFTTGNANGVPVCRLLNDTGKIVYDAGGGSGCREGTQTGAYVSPVMQPPLFADGPRVIGAGALPDVTTTAALISAYIATGEHDPHFSLVGISNQDFKFDFHGQDRHSYCMITSPAIQVNVRMFGLPPTSRVL</sequence>
<dbReference type="Proteomes" id="UP000054558">
    <property type="component" value="Unassembled WGS sequence"/>
</dbReference>